<keyword evidence="2" id="KW-1185">Reference proteome</keyword>
<evidence type="ECO:0000313" key="1">
    <source>
        <dbReference type="EMBL" id="MDI1489064.1"/>
    </source>
</evidence>
<comment type="caution">
    <text evidence="1">The sequence shown here is derived from an EMBL/GenBank/DDBJ whole genome shotgun (WGS) entry which is preliminary data.</text>
</comment>
<organism evidence="1 2">
    <name type="scientific">Ramalina farinacea</name>
    <dbReference type="NCBI Taxonomy" id="258253"/>
    <lineage>
        <taxon>Eukaryota</taxon>
        <taxon>Fungi</taxon>
        <taxon>Dikarya</taxon>
        <taxon>Ascomycota</taxon>
        <taxon>Pezizomycotina</taxon>
        <taxon>Lecanoromycetes</taxon>
        <taxon>OSLEUM clade</taxon>
        <taxon>Lecanoromycetidae</taxon>
        <taxon>Lecanorales</taxon>
        <taxon>Lecanorineae</taxon>
        <taxon>Ramalinaceae</taxon>
        <taxon>Ramalina</taxon>
    </lineage>
</organism>
<dbReference type="Proteomes" id="UP001161017">
    <property type="component" value="Unassembled WGS sequence"/>
</dbReference>
<proteinExistence type="predicted"/>
<name>A0AA43QPC5_9LECA</name>
<dbReference type="AlphaFoldDB" id="A0AA43QPC5"/>
<evidence type="ECO:0000313" key="2">
    <source>
        <dbReference type="Proteomes" id="UP001161017"/>
    </source>
</evidence>
<protein>
    <submittedName>
        <fullName evidence="1">Uncharacterized protein</fullName>
    </submittedName>
</protein>
<gene>
    <name evidence="1" type="ORF">OHK93_008342</name>
</gene>
<dbReference type="EMBL" id="JAPUFD010000008">
    <property type="protein sequence ID" value="MDI1489064.1"/>
    <property type="molecule type" value="Genomic_DNA"/>
</dbReference>
<sequence>MTKKPVHHYKHFHLSRNEISRIASNLERLARIGKLTREHQFQKKWVGTAIILRLAKYSLEHALEEGTINWDVTLTKFLSMVLGVAHSRQDTIPTSRTVILSSLPSNGPHHICPIKLDLIMALRLGNVEDKNVTEVLQRARARADRTIIWKFPTRPIYCMFKANAVDVVVDTAANTNQLRHTLSDDGQIAGILATLRTHDIRRGAARDPARIPDIKGFATPMTAKALGHTIAAYNNGTTDAYVGAA</sequence>
<reference evidence="1" key="1">
    <citation type="journal article" date="2023" name="Genome Biol. Evol.">
        <title>First Whole Genome Sequence and Flow Cytometry Genome Size Data for the Lichen-Forming Fungus Ramalina farinacea (Ascomycota).</title>
        <authorList>
            <person name="Llewellyn T."/>
            <person name="Mian S."/>
            <person name="Hill R."/>
            <person name="Leitch I.J."/>
            <person name="Gaya E."/>
        </authorList>
    </citation>
    <scope>NUCLEOTIDE SEQUENCE</scope>
    <source>
        <strain evidence="1">LIQ254RAFAR</strain>
    </source>
</reference>
<accession>A0AA43QPC5</accession>